<reference evidence="6" key="1">
    <citation type="journal article" date="2013" name="Genome Announc.">
        <title>Draft genome sequence of the grapevine dieback fungus Eutypa lata UCR-EL1.</title>
        <authorList>
            <person name="Blanco-Ulate B."/>
            <person name="Rolshausen P.E."/>
            <person name="Cantu D."/>
        </authorList>
    </citation>
    <scope>NUCLEOTIDE SEQUENCE [LARGE SCALE GENOMIC DNA]</scope>
    <source>
        <strain evidence="6">UCR-EL1</strain>
    </source>
</reference>
<keyword evidence="2" id="KW-0472">Membrane</keyword>
<name>M7SKG8_EUTLA</name>
<feature type="chain" id="PRO_5004084859" description="DUF7137 domain-containing protein" evidence="3">
    <location>
        <begin position="24"/>
        <end position="315"/>
    </location>
</feature>
<evidence type="ECO:0000256" key="2">
    <source>
        <dbReference type="SAM" id="Phobius"/>
    </source>
</evidence>
<dbReference type="OrthoDB" id="2435509at2759"/>
<keyword evidence="3" id="KW-0732">Signal</keyword>
<sequence length="315" mass="33853">MKGPRSLSQILAIAIALAPLTTAWPNWLPDIDALVVRQDDGTTSTLHPQKEDELGLITDSSVAEKPTETATPTDDSEPTTTTADDATTTNTDDATTTTTDDAKTTKGPQTTNLNTGGKSQTGSTNTKSTTSKHKTFDAIDGAGSVAMVTPAVTDASQLYKIEAPTPITWVWNYTSVQADPTAVDVLVSCSTASATWTLTQNMTYEPQATFTWDTWEYQRSHVDNKLVTAEYTLIIYDADTAYTDNAEAGYLAPFSGFRFGLYAAQPYHNLSDWECVTCSAASGDLDRQALGFAVSMSLVTVLSFTWYVVGFAGLL</sequence>
<dbReference type="PANTHER" id="PTHR42028">
    <property type="entry name" value="CHROMOSOME 1, WHOLE GENOME SHOTGUN SEQUENCE"/>
    <property type="match status" value="1"/>
</dbReference>
<keyword evidence="6" id="KW-1185">Reference proteome</keyword>
<gene>
    <name evidence="5" type="ORF">UCREL1_8406</name>
</gene>
<organism evidence="5 6">
    <name type="scientific">Eutypa lata (strain UCR-EL1)</name>
    <name type="common">Grapevine dieback disease fungus</name>
    <name type="synonym">Eutypa armeniacae</name>
    <dbReference type="NCBI Taxonomy" id="1287681"/>
    <lineage>
        <taxon>Eukaryota</taxon>
        <taxon>Fungi</taxon>
        <taxon>Dikarya</taxon>
        <taxon>Ascomycota</taxon>
        <taxon>Pezizomycotina</taxon>
        <taxon>Sordariomycetes</taxon>
        <taxon>Xylariomycetidae</taxon>
        <taxon>Xylariales</taxon>
        <taxon>Diatrypaceae</taxon>
        <taxon>Eutypa</taxon>
    </lineage>
</organism>
<accession>M7SKG8</accession>
<proteinExistence type="predicted"/>
<feature type="transmembrane region" description="Helical" evidence="2">
    <location>
        <begin position="289"/>
        <end position="314"/>
    </location>
</feature>
<feature type="domain" description="DUF7137" evidence="4">
    <location>
        <begin position="141"/>
        <end position="277"/>
    </location>
</feature>
<protein>
    <recommendedName>
        <fullName evidence="4">DUF7137 domain-containing protein</fullName>
    </recommendedName>
</protein>
<feature type="compositionally biased region" description="Low complexity" evidence="1">
    <location>
        <begin position="115"/>
        <end position="129"/>
    </location>
</feature>
<evidence type="ECO:0000313" key="6">
    <source>
        <dbReference type="Proteomes" id="UP000012174"/>
    </source>
</evidence>
<dbReference type="PANTHER" id="PTHR42028:SF1">
    <property type="entry name" value="YALI0E30657P"/>
    <property type="match status" value="1"/>
</dbReference>
<keyword evidence="2" id="KW-1133">Transmembrane helix</keyword>
<dbReference type="Pfam" id="PF23585">
    <property type="entry name" value="DUF7137"/>
    <property type="match status" value="1"/>
</dbReference>
<dbReference type="InterPro" id="IPR055561">
    <property type="entry name" value="DUF7137"/>
</dbReference>
<evidence type="ECO:0000256" key="1">
    <source>
        <dbReference type="SAM" id="MobiDB-lite"/>
    </source>
</evidence>
<dbReference type="EMBL" id="KB707036">
    <property type="protein sequence ID" value="EMR64642.1"/>
    <property type="molecule type" value="Genomic_DNA"/>
</dbReference>
<dbReference type="eggNOG" id="ENOG502RYRY">
    <property type="taxonomic scope" value="Eukaryota"/>
</dbReference>
<dbReference type="AlphaFoldDB" id="M7SKG8"/>
<dbReference type="Proteomes" id="UP000012174">
    <property type="component" value="Unassembled WGS sequence"/>
</dbReference>
<evidence type="ECO:0000313" key="5">
    <source>
        <dbReference type="EMBL" id="EMR64642.1"/>
    </source>
</evidence>
<evidence type="ECO:0000259" key="4">
    <source>
        <dbReference type="Pfam" id="PF23585"/>
    </source>
</evidence>
<feature type="compositionally biased region" description="Low complexity" evidence="1">
    <location>
        <begin position="68"/>
        <end position="99"/>
    </location>
</feature>
<evidence type="ECO:0000256" key="3">
    <source>
        <dbReference type="SAM" id="SignalP"/>
    </source>
</evidence>
<dbReference type="HOGENOM" id="CLU_058864_0_0_1"/>
<feature type="signal peptide" evidence="3">
    <location>
        <begin position="1"/>
        <end position="23"/>
    </location>
</feature>
<dbReference type="OMA" id="WGWNYTN"/>
<feature type="region of interest" description="Disordered" evidence="1">
    <location>
        <begin position="42"/>
        <end position="132"/>
    </location>
</feature>
<keyword evidence="2" id="KW-0812">Transmembrane</keyword>
<dbReference type="KEGG" id="ela:UCREL1_8406"/>